<organism evidence="1 5">
    <name type="scientific">Peptoanaerobacter stomatis</name>
    <dbReference type="NCBI Taxonomy" id="796937"/>
    <lineage>
        <taxon>Bacteria</taxon>
        <taxon>Bacillati</taxon>
        <taxon>Bacillota</taxon>
        <taxon>Clostridia</taxon>
        <taxon>Peptostreptococcales</taxon>
        <taxon>Filifactoraceae</taxon>
        <taxon>Peptoanaerobacter</taxon>
    </lineage>
</organism>
<protein>
    <submittedName>
        <fullName evidence="1">Uncharacterized protein</fullName>
    </submittedName>
</protein>
<reference evidence="1 5" key="1">
    <citation type="submission" date="2011-08" db="EMBL/GenBank/DDBJ databases">
        <title>The Genome Sequence of Eubacteriaceae bacterium ACC19a.</title>
        <authorList>
            <consortium name="The Broad Institute Genome Sequencing Platform"/>
            <person name="Earl A."/>
            <person name="Ward D."/>
            <person name="Feldgarden M."/>
            <person name="Gevers D."/>
            <person name="Sizova M."/>
            <person name="Hazen A."/>
            <person name="Epstein S."/>
            <person name="Young S.K."/>
            <person name="Zeng Q."/>
            <person name="Gargeya S."/>
            <person name="Fitzgerald M."/>
            <person name="Haas B."/>
            <person name="Abouelleil A."/>
            <person name="Alvarado L."/>
            <person name="Arachchi H.M."/>
            <person name="Berlin A."/>
            <person name="Brown A."/>
            <person name="Chapman S.B."/>
            <person name="Chen Z."/>
            <person name="Dunbar C."/>
            <person name="Freedman E."/>
            <person name="Gearin G."/>
            <person name="Gellesch M."/>
            <person name="Goldberg J."/>
            <person name="Griggs A."/>
            <person name="Gujja S."/>
            <person name="Heiman D."/>
            <person name="Howarth C."/>
            <person name="Larson L."/>
            <person name="Lui A."/>
            <person name="MacDonald P.J.P."/>
            <person name="Montmayeur A."/>
            <person name="Murphy C."/>
            <person name="Neiman D."/>
            <person name="Pearson M."/>
            <person name="Priest M."/>
            <person name="Roberts A."/>
            <person name="Saif S."/>
            <person name="Shea T."/>
            <person name="Shenoy N."/>
            <person name="Sisk P."/>
            <person name="Stolte C."/>
            <person name="Sykes S."/>
            <person name="Wortman J."/>
            <person name="Nusbaum C."/>
            <person name="Birren B."/>
        </authorList>
    </citation>
    <scope>NUCLEOTIDE SEQUENCE [LARGE SCALE GENOMIC DNA]</scope>
    <source>
        <strain evidence="1 5">ACC19a</strain>
    </source>
</reference>
<evidence type="ECO:0000313" key="4">
    <source>
        <dbReference type="Proteomes" id="UP000005244"/>
    </source>
</evidence>
<keyword evidence="4" id="KW-1185">Reference proteome</keyword>
<evidence type="ECO:0000313" key="2">
    <source>
        <dbReference type="EMBL" id="EHL14861.1"/>
    </source>
</evidence>
<dbReference type="Proteomes" id="UP000006437">
    <property type="component" value="Unassembled WGS sequence"/>
</dbReference>
<dbReference type="Proteomes" id="UP000017818">
    <property type="component" value="Unassembled WGS sequence"/>
</dbReference>
<dbReference type="BioCyc" id="EBAC796937-HMP:GMGH-567-MONOMER"/>
<dbReference type="AlphaFoldDB" id="G9X2F8"/>
<dbReference type="EMBL" id="AFZE01000056">
    <property type="protein sequence ID" value="EHL11028.1"/>
    <property type="molecule type" value="Genomic_DNA"/>
</dbReference>
<gene>
    <name evidence="3" type="ORF">HMPREF1143_0933</name>
    <name evidence="1" type="ORF">HMPREF9629_00565</name>
    <name evidence="2" type="ORF">HMPREF9630_00904</name>
</gene>
<dbReference type="OrthoDB" id="1758269at2"/>
<dbReference type="RefSeq" id="WP_009524801.1">
    <property type="nucleotide sequence ID" value="NZ_ALNK01000018.1"/>
</dbReference>
<sequence>MKESHNKLESNQLLKDIRENIKIINCIDITDEFGYEDLFVYDCMLETSRVHLATIDFSGNVSYMTMNDYPMFENDIRDFIGSIISTLDSEIRIKYSIDTVKVDYDIYTFFDYKENIKFILTVDVSGQNRRYLKLKTKNIISTQLRGKSKYLN</sequence>
<evidence type="ECO:0000313" key="1">
    <source>
        <dbReference type="EMBL" id="EHL11028.1"/>
    </source>
</evidence>
<evidence type="ECO:0000313" key="3">
    <source>
        <dbReference type="EMBL" id="EJU22859.1"/>
    </source>
</evidence>
<dbReference type="HOGENOM" id="CLU_1720619_0_0_9"/>
<name>G9X2F8_9FIRM</name>
<reference evidence="3 4" key="3">
    <citation type="submission" date="2012-07" db="EMBL/GenBank/DDBJ databases">
        <authorList>
            <person name="Durkin A.S."/>
            <person name="McCorrison J."/>
            <person name="Torralba M."/>
            <person name="Gillis M."/>
            <person name="Methe B."/>
            <person name="Sutton G."/>
            <person name="Nelson K.E."/>
        </authorList>
    </citation>
    <scope>NUCLEOTIDE SEQUENCE [LARGE SCALE GENOMIC DNA]</scope>
    <source>
        <strain evidence="3 4">OBRC8</strain>
    </source>
</reference>
<accession>V9HNA4</accession>
<evidence type="ECO:0000313" key="5">
    <source>
        <dbReference type="Proteomes" id="UP000006437"/>
    </source>
</evidence>
<comment type="caution">
    <text evidence="1">The sequence shown here is derived from an EMBL/GenBank/DDBJ whole genome shotgun (WGS) entry which is preliminary data.</text>
</comment>
<dbReference type="Proteomes" id="UP000005244">
    <property type="component" value="Unassembled WGS sequence"/>
</dbReference>
<accession>G9X2F8</accession>
<proteinExistence type="predicted"/>
<dbReference type="EMBL" id="AFZF02000004">
    <property type="protein sequence ID" value="EHL14861.1"/>
    <property type="molecule type" value="Genomic_DNA"/>
</dbReference>
<reference evidence="2 6" key="2">
    <citation type="submission" date="2012-05" db="EMBL/GenBank/DDBJ databases">
        <title>The Genome Sequence of Eubacteriaceae bacterium CM2.</title>
        <authorList>
            <consortium name="The Broad Institute Genome Sequencing Platform"/>
            <person name="Earl A."/>
            <person name="Ward D."/>
            <person name="Feldgarden M."/>
            <person name="Gevers D."/>
            <person name="Sizova M."/>
            <person name="Hazen A."/>
            <person name="Epstein S."/>
            <person name="Walker B."/>
            <person name="Young S.K."/>
            <person name="Zeng Q."/>
            <person name="Gargeya S."/>
            <person name="Fitzgerald M."/>
            <person name="Haas B."/>
            <person name="Abouelleil A."/>
            <person name="Alvarado L."/>
            <person name="Arachchi H.M."/>
            <person name="Berlin A."/>
            <person name="Chapman S.B."/>
            <person name="Goldberg J."/>
            <person name="Griggs A."/>
            <person name="Gujja S."/>
            <person name="Hansen M."/>
            <person name="Howarth C."/>
            <person name="Imamovic A."/>
            <person name="Larimer J."/>
            <person name="McCowen C."/>
            <person name="Montmayeur A."/>
            <person name="Murphy C."/>
            <person name="Neiman D."/>
            <person name="Pearson M."/>
            <person name="Priest M."/>
            <person name="Roberts A."/>
            <person name="Saif S."/>
            <person name="Shea T."/>
            <person name="Sisk P."/>
            <person name="Sykes S."/>
            <person name="Wortman J."/>
            <person name="Nusbaum C."/>
            <person name="Birren B."/>
        </authorList>
    </citation>
    <scope>NUCLEOTIDE SEQUENCE [LARGE SCALE GENOMIC DNA]</scope>
    <source>
        <strain evidence="2 6">CM2</strain>
    </source>
</reference>
<dbReference type="EMBL" id="ALNK01000018">
    <property type="protein sequence ID" value="EJU22859.1"/>
    <property type="molecule type" value="Genomic_DNA"/>
</dbReference>
<evidence type="ECO:0000313" key="6">
    <source>
        <dbReference type="Proteomes" id="UP000017818"/>
    </source>
</evidence>
<accession>J5UIR6</accession>